<dbReference type="Proteomes" id="UP001233535">
    <property type="component" value="Unassembled WGS sequence"/>
</dbReference>
<keyword evidence="3" id="KW-1185">Reference proteome</keyword>
<dbReference type="PANTHER" id="PTHR33164:SF105">
    <property type="entry name" value="TRANSCRIPTIONAL REPRESSOR PROTEIN-RELATED"/>
    <property type="match status" value="1"/>
</dbReference>
<evidence type="ECO:0000259" key="1">
    <source>
        <dbReference type="PROSITE" id="PS50995"/>
    </source>
</evidence>
<dbReference type="InterPro" id="IPR036388">
    <property type="entry name" value="WH-like_DNA-bd_sf"/>
</dbReference>
<dbReference type="SMART" id="SM00347">
    <property type="entry name" value="HTH_MARR"/>
    <property type="match status" value="1"/>
</dbReference>
<dbReference type="Gene3D" id="1.10.10.10">
    <property type="entry name" value="Winged helix-like DNA-binding domain superfamily/Winged helix DNA-binding domain"/>
    <property type="match status" value="1"/>
</dbReference>
<organism evidence="2 3">
    <name type="scientific">Lysobacter arvi</name>
    <dbReference type="NCBI Taxonomy" id="3038776"/>
    <lineage>
        <taxon>Bacteria</taxon>
        <taxon>Pseudomonadati</taxon>
        <taxon>Pseudomonadota</taxon>
        <taxon>Gammaproteobacteria</taxon>
        <taxon>Lysobacterales</taxon>
        <taxon>Lysobacteraceae</taxon>
        <taxon>Lysobacter</taxon>
    </lineage>
</organism>
<dbReference type="CDD" id="cd00090">
    <property type="entry name" value="HTH_ARSR"/>
    <property type="match status" value="1"/>
</dbReference>
<dbReference type="SUPFAM" id="SSF46785">
    <property type="entry name" value="Winged helix' DNA-binding domain"/>
    <property type="match status" value="1"/>
</dbReference>
<dbReference type="InterPro" id="IPR011991">
    <property type="entry name" value="ArsR-like_HTH"/>
</dbReference>
<comment type="caution">
    <text evidence="2">The sequence shown here is derived from an EMBL/GenBank/DDBJ whole genome shotgun (WGS) entry which is preliminary data.</text>
</comment>
<protein>
    <submittedName>
        <fullName evidence="2">MarR family transcriptional regulator</fullName>
    </submittedName>
</protein>
<evidence type="ECO:0000313" key="3">
    <source>
        <dbReference type="Proteomes" id="UP001233535"/>
    </source>
</evidence>
<dbReference type="RefSeq" id="WP_309261910.1">
    <property type="nucleotide sequence ID" value="NZ_JARUHG010000001.1"/>
</dbReference>
<gene>
    <name evidence="2" type="ORF">P8609_07405</name>
</gene>
<evidence type="ECO:0000313" key="2">
    <source>
        <dbReference type="EMBL" id="MDR0182797.1"/>
    </source>
</evidence>
<dbReference type="PROSITE" id="PS50995">
    <property type="entry name" value="HTH_MARR_2"/>
    <property type="match status" value="1"/>
</dbReference>
<dbReference type="EMBL" id="JARUHG010000001">
    <property type="protein sequence ID" value="MDR0182797.1"/>
    <property type="molecule type" value="Genomic_DNA"/>
</dbReference>
<feature type="domain" description="HTH marR-type" evidence="1">
    <location>
        <begin position="19"/>
        <end position="150"/>
    </location>
</feature>
<dbReference type="InterPro" id="IPR036390">
    <property type="entry name" value="WH_DNA-bd_sf"/>
</dbReference>
<dbReference type="InterPro" id="IPR039422">
    <property type="entry name" value="MarR/SlyA-like"/>
</dbReference>
<reference evidence="2 3" key="1">
    <citation type="submission" date="2023-04" db="EMBL/GenBank/DDBJ databases">
        <title>Lysobacter sp. strain UC isolated from soil sample.</title>
        <authorList>
            <person name="Choksket S."/>
            <person name="Harshvardhan F."/>
            <person name="Rana R."/>
            <person name="Patil P.B."/>
            <person name="Korpole S."/>
        </authorList>
    </citation>
    <scope>NUCLEOTIDE SEQUENCE [LARGE SCALE GENOMIC DNA]</scope>
    <source>
        <strain evidence="2 3">UC</strain>
    </source>
</reference>
<sequence length="155" mass="17150">MPDTDTDTAPAPAPAPAPSLCTCFRLRKLSRLVTQRYDRELAAAGINLNQYSILRRAARTPQTVGALARELGMDRTTLSRDLKPLVAAGWIELTSSEDDARAKQVRIKPAGKRLLERAQPLWRRAQNEIDARLGAAGVNALHTHLDRAMARMELE</sequence>
<accession>A0ABU1CEL4</accession>
<name>A0ABU1CEL4_9GAMM</name>
<dbReference type="PRINTS" id="PR00598">
    <property type="entry name" value="HTHMARR"/>
</dbReference>
<dbReference type="PANTHER" id="PTHR33164">
    <property type="entry name" value="TRANSCRIPTIONAL REGULATOR, MARR FAMILY"/>
    <property type="match status" value="1"/>
</dbReference>
<dbReference type="Pfam" id="PF12802">
    <property type="entry name" value="MarR_2"/>
    <property type="match status" value="1"/>
</dbReference>
<proteinExistence type="predicted"/>
<dbReference type="InterPro" id="IPR000835">
    <property type="entry name" value="HTH_MarR-typ"/>
</dbReference>